<name>A0AAP0G9G3_9ASPA</name>
<comment type="caution">
    <text evidence="1">The sequence shown here is derived from an EMBL/GenBank/DDBJ whole genome shotgun (WGS) entry which is preliminary data.</text>
</comment>
<dbReference type="EMBL" id="JBBWWQ010000005">
    <property type="protein sequence ID" value="KAK8946353.1"/>
    <property type="molecule type" value="Genomic_DNA"/>
</dbReference>
<keyword evidence="2" id="KW-1185">Reference proteome</keyword>
<sequence>MPTAVPSPTVVSSPTATPTPKITLMLMLATRHTRKTSGFYENSEFTHSGHYLAINPPTAGALSLIPDFSAIYSRSIGFIPVFIPAVQAVFSLHICSSLAPK</sequence>
<accession>A0AAP0G9G3</accession>
<gene>
    <name evidence="1" type="ORF">KSP39_PZI007402</name>
</gene>
<dbReference type="AlphaFoldDB" id="A0AAP0G9G3"/>
<organism evidence="1 2">
    <name type="scientific">Platanthera zijinensis</name>
    <dbReference type="NCBI Taxonomy" id="2320716"/>
    <lineage>
        <taxon>Eukaryota</taxon>
        <taxon>Viridiplantae</taxon>
        <taxon>Streptophyta</taxon>
        <taxon>Embryophyta</taxon>
        <taxon>Tracheophyta</taxon>
        <taxon>Spermatophyta</taxon>
        <taxon>Magnoliopsida</taxon>
        <taxon>Liliopsida</taxon>
        <taxon>Asparagales</taxon>
        <taxon>Orchidaceae</taxon>
        <taxon>Orchidoideae</taxon>
        <taxon>Orchideae</taxon>
        <taxon>Orchidinae</taxon>
        <taxon>Platanthera</taxon>
    </lineage>
</organism>
<protein>
    <submittedName>
        <fullName evidence="1">Uncharacterized protein</fullName>
    </submittedName>
</protein>
<reference evidence="1 2" key="1">
    <citation type="journal article" date="2022" name="Nat. Plants">
        <title>Genomes of leafy and leafless Platanthera orchids illuminate the evolution of mycoheterotrophy.</title>
        <authorList>
            <person name="Li M.H."/>
            <person name="Liu K.W."/>
            <person name="Li Z."/>
            <person name="Lu H.C."/>
            <person name="Ye Q.L."/>
            <person name="Zhang D."/>
            <person name="Wang J.Y."/>
            <person name="Li Y.F."/>
            <person name="Zhong Z.M."/>
            <person name="Liu X."/>
            <person name="Yu X."/>
            <person name="Liu D.K."/>
            <person name="Tu X.D."/>
            <person name="Liu B."/>
            <person name="Hao Y."/>
            <person name="Liao X.Y."/>
            <person name="Jiang Y.T."/>
            <person name="Sun W.H."/>
            <person name="Chen J."/>
            <person name="Chen Y.Q."/>
            <person name="Ai Y."/>
            <person name="Zhai J.W."/>
            <person name="Wu S.S."/>
            <person name="Zhou Z."/>
            <person name="Hsiao Y.Y."/>
            <person name="Wu W.L."/>
            <person name="Chen Y.Y."/>
            <person name="Lin Y.F."/>
            <person name="Hsu J.L."/>
            <person name="Li C.Y."/>
            <person name="Wang Z.W."/>
            <person name="Zhao X."/>
            <person name="Zhong W.Y."/>
            <person name="Ma X.K."/>
            <person name="Ma L."/>
            <person name="Huang J."/>
            <person name="Chen G.Z."/>
            <person name="Huang M.Z."/>
            <person name="Huang L."/>
            <person name="Peng D.H."/>
            <person name="Luo Y.B."/>
            <person name="Zou S.Q."/>
            <person name="Chen S.P."/>
            <person name="Lan S."/>
            <person name="Tsai W.C."/>
            <person name="Van de Peer Y."/>
            <person name="Liu Z.J."/>
        </authorList>
    </citation>
    <scope>NUCLEOTIDE SEQUENCE [LARGE SCALE GENOMIC DNA]</scope>
    <source>
        <strain evidence="1">Lor287</strain>
    </source>
</reference>
<dbReference type="Proteomes" id="UP001418222">
    <property type="component" value="Unassembled WGS sequence"/>
</dbReference>
<evidence type="ECO:0000313" key="1">
    <source>
        <dbReference type="EMBL" id="KAK8946353.1"/>
    </source>
</evidence>
<proteinExistence type="predicted"/>
<evidence type="ECO:0000313" key="2">
    <source>
        <dbReference type="Proteomes" id="UP001418222"/>
    </source>
</evidence>